<reference evidence="2 3" key="1">
    <citation type="submission" date="2018-07" db="EMBL/GenBank/DDBJ databases">
        <title>Marsedoiliclastica nanhaica gen. nov. sp. nov., a novel marine hydrocarbonoclastic bacterium isolated from an in-situ enriched hydrocarbon-degrading consortium in deep-sea sediment.</title>
        <authorList>
            <person name="Dong C."/>
            <person name="Ma T."/>
            <person name="Liu R."/>
            <person name="Shao Z."/>
        </authorList>
    </citation>
    <scope>NUCLEOTIDE SEQUENCE [LARGE SCALE GENOMIC DNA]</scope>
    <source>
        <strain evidence="3">soil36-7</strain>
    </source>
</reference>
<name>A0A4P7XGU2_9ALTE</name>
<evidence type="ECO:0008006" key="4">
    <source>
        <dbReference type="Google" id="ProtNLM"/>
    </source>
</evidence>
<dbReference type="OrthoDB" id="6876592at2"/>
<organism evidence="2 3">
    <name type="scientific">Hydrocarboniclastica marina</name>
    <dbReference type="NCBI Taxonomy" id="2259620"/>
    <lineage>
        <taxon>Bacteria</taxon>
        <taxon>Pseudomonadati</taxon>
        <taxon>Pseudomonadota</taxon>
        <taxon>Gammaproteobacteria</taxon>
        <taxon>Alteromonadales</taxon>
        <taxon>Alteromonadaceae</taxon>
        <taxon>Hydrocarboniclastica</taxon>
    </lineage>
</organism>
<evidence type="ECO:0000313" key="3">
    <source>
        <dbReference type="Proteomes" id="UP000298049"/>
    </source>
</evidence>
<accession>A0A4P7XGU2</accession>
<keyword evidence="1" id="KW-0812">Transmembrane</keyword>
<keyword evidence="1" id="KW-0472">Membrane</keyword>
<evidence type="ECO:0000256" key="1">
    <source>
        <dbReference type="SAM" id="Phobius"/>
    </source>
</evidence>
<sequence length="204" mass="22237">MIQQVNLYTEDMRPRQELFTATRLAGVVLAALIFVVISAGYASWQASGSGADRQAAQVRLAEIRSDLADVVTQLEGRTADPALAAELERLNLDLQNRVALITRLENLALRGAQGFSPLLTGLSRQAVDGVWLTSLEVDREPGNLVLSGLTEEGGLVPYYLEQLRLEPAFAGRRFRQFRLEQIEDSKGVLGFSVGSAIAIGEPEQ</sequence>
<dbReference type="EMBL" id="CP031093">
    <property type="protein sequence ID" value="QCF24987.1"/>
    <property type="molecule type" value="Genomic_DNA"/>
</dbReference>
<keyword evidence="3" id="KW-1185">Reference proteome</keyword>
<evidence type="ECO:0000313" key="2">
    <source>
        <dbReference type="EMBL" id="QCF24987.1"/>
    </source>
</evidence>
<dbReference type="Proteomes" id="UP000298049">
    <property type="component" value="Chromosome"/>
</dbReference>
<feature type="transmembrane region" description="Helical" evidence="1">
    <location>
        <begin position="21"/>
        <end position="44"/>
    </location>
</feature>
<proteinExistence type="predicted"/>
<gene>
    <name evidence="2" type="ORF">soil367_02995</name>
</gene>
<dbReference type="RefSeq" id="WP_136546749.1">
    <property type="nucleotide sequence ID" value="NZ_CP031093.1"/>
</dbReference>
<dbReference type="KEGG" id="hmi:soil367_02995"/>
<dbReference type="AlphaFoldDB" id="A0A4P7XGU2"/>
<protein>
    <recommendedName>
        <fullName evidence="4">MSHA biogenesis protein MshI</fullName>
    </recommendedName>
</protein>
<dbReference type="Pfam" id="PF05137">
    <property type="entry name" value="PilN"/>
    <property type="match status" value="1"/>
</dbReference>
<keyword evidence="1" id="KW-1133">Transmembrane helix</keyword>
<dbReference type="InterPro" id="IPR007813">
    <property type="entry name" value="PilN"/>
</dbReference>